<dbReference type="InterPro" id="IPR036388">
    <property type="entry name" value="WH-like_DNA-bd_sf"/>
</dbReference>
<dbReference type="GO" id="GO:0003677">
    <property type="term" value="F:DNA binding"/>
    <property type="evidence" value="ECO:0007669"/>
    <property type="project" value="UniProtKB-KW"/>
</dbReference>
<evidence type="ECO:0000313" key="5">
    <source>
        <dbReference type="EMBL" id="GCD94058.1"/>
    </source>
</evidence>
<evidence type="ECO:0000256" key="3">
    <source>
        <dbReference type="ARBA" id="ARBA00023163"/>
    </source>
</evidence>
<dbReference type="GO" id="GO:0006355">
    <property type="term" value="P:regulation of DNA-templated transcription"/>
    <property type="evidence" value="ECO:0007669"/>
    <property type="project" value="InterPro"/>
</dbReference>
<protein>
    <submittedName>
        <fullName evidence="5">DNA-binding response regulator</fullName>
    </submittedName>
</protein>
<keyword evidence="1" id="KW-0805">Transcription regulation</keyword>
<sequence>MGSTPYRILTTGSRHWTDATAIKAAITDTLTEYGPDATVVHGAAPGADTLVDQVARSLGLPTERHPAQWRARGRSAGPIRNQQMVDLGAVVCLAFPLAGSFGTADCMRRATAAGIPVRVAHPGPPPAPAGPGPELTDRQVEVLADAARGLSVDEIAARLGIAPDTVKGHRVHALTALGADSMAHGVALAIAYGHLPADTALTARSTP</sequence>
<dbReference type="RefSeq" id="WP_160161345.1">
    <property type="nucleotide sequence ID" value="NZ_BIFH01000015.1"/>
</dbReference>
<dbReference type="EMBL" id="BIFH01000015">
    <property type="protein sequence ID" value="GCD94058.1"/>
    <property type="molecule type" value="Genomic_DNA"/>
</dbReference>
<proteinExistence type="predicted"/>
<dbReference type="InterPro" id="IPR016032">
    <property type="entry name" value="Sig_transdc_resp-reg_C-effctor"/>
</dbReference>
<accession>A0A401YHK8</accession>
<dbReference type="OrthoDB" id="572639at2"/>
<comment type="caution">
    <text evidence="5">The sequence shown here is derived from an EMBL/GenBank/DDBJ whole genome shotgun (WGS) entry which is preliminary data.</text>
</comment>
<organism evidence="5 6">
    <name type="scientific">Embleya hyalina</name>
    <dbReference type="NCBI Taxonomy" id="516124"/>
    <lineage>
        <taxon>Bacteria</taxon>
        <taxon>Bacillati</taxon>
        <taxon>Actinomycetota</taxon>
        <taxon>Actinomycetes</taxon>
        <taxon>Kitasatosporales</taxon>
        <taxon>Streptomycetaceae</taxon>
        <taxon>Embleya</taxon>
    </lineage>
</organism>
<name>A0A401YHK8_9ACTN</name>
<dbReference type="PROSITE" id="PS50043">
    <property type="entry name" value="HTH_LUXR_2"/>
    <property type="match status" value="1"/>
</dbReference>
<keyword evidence="2 5" id="KW-0238">DNA-binding</keyword>
<evidence type="ECO:0000256" key="2">
    <source>
        <dbReference type="ARBA" id="ARBA00023125"/>
    </source>
</evidence>
<keyword evidence="6" id="KW-1185">Reference proteome</keyword>
<dbReference type="Gene3D" id="1.10.10.10">
    <property type="entry name" value="Winged helix-like DNA-binding domain superfamily/Winged helix DNA-binding domain"/>
    <property type="match status" value="1"/>
</dbReference>
<dbReference type="PRINTS" id="PR00038">
    <property type="entry name" value="HTHLUXR"/>
</dbReference>
<dbReference type="PANTHER" id="PTHR44688:SF16">
    <property type="entry name" value="DNA-BINDING TRANSCRIPTIONAL ACTIVATOR DEVR_DOSR"/>
    <property type="match status" value="1"/>
</dbReference>
<dbReference type="Pfam" id="PF00196">
    <property type="entry name" value="GerE"/>
    <property type="match status" value="1"/>
</dbReference>
<dbReference type="AlphaFoldDB" id="A0A401YHK8"/>
<feature type="domain" description="HTH luxR-type" evidence="4">
    <location>
        <begin position="128"/>
        <end position="193"/>
    </location>
</feature>
<evidence type="ECO:0000259" key="4">
    <source>
        <dbReference type="PROSITE" id="PS50043"/>
    </source>
</evidence>
<reference evidence="5 6" key="1">
    <citation type="submission" date="2018-12" db="EMBL/GenBank/DDBJ databases">
        <title>Draft genome sequence of Embleya hyalina NBRC 13850T.</title>
        <authorList>
            <person name="Komaki H."/>
            <person name="Hosoyama A."/>
            <person name="Kimura A."/>
            <person name="Ichikawa N."/>
            <person name="Tamura T."/>
        </authorList>
    </citation>
    <scope>NUCLEOTIDE SEQUENCE [LARGE SCALE GENOMIC DNA]</scope>
    <source>
        <strain evidence="5 6">NBRC 13850</strain>
    </source>
</reference>
<gene>
    <name evidence="5" type="ORF">EHYA_01714</name>
</gene>
<evidence type="ECO:0000313" key="6">
    <source>
        <dbReference type="Proteomes" id="UP000286931"/>
    </source>
</evidence>
<dbReference type="CDD" id="cd06170">
    <property type="entry name" value="LuxR_C_like"/>
    <property type="match status" value="1"/>
</dbReference>
<dbReference type="Proteomes" id="UP000286931">
    <property type="component" value="Unassembled WGS sequence"/>
</dbReference>
<dbReference type="PANTHER" id="PTHR44688">
    <property type="entry name" value="DNA-BINDING TRANSCRIPTIONAL ACTIVATOR DEVR_DOSR"/>
    <property type="match status" value="1"/>
</dbReference>
<evidence type="ECO:0000256" key="1">
    <source>
        <dbReference type="ARBA" id="ARBA00023015"/>
    </source>
</evidence>
<dbReference type="Pfam" id="PF10686">
    <property type="entry name" value="YAcAr"/>
    <property type="match status" value="1"/>
</dbReference>
<dbReference type="SMART" id="SM00421">
    <property type="entry name" value="HTH_LUXR"/>
    <property type="match status" value="1"/>
</dbReference>
<dbReference type="InterPro" id="IPR000792">
    <property type="entry name" value="Tscrpt_reg_LuxR_C"/>
</dbReference>
<dbReference type="InterPro" id="IPR019627">
    <property type="entry name" value="YAcAr"/>
</dbReference>
<dbReference type="SUPFAM" id="SSF46894">
    <property type="entry name" value="C-terminal effector domain of the bipartite response regulators"/>
    <property type="match status" value="1"/>
</dbReference>
<keyword evidence="3" id="KW-0804">Transcription</keyword>